<dbReference type="AlphaFoldDB" id="A0A5J4RU07"/>
<evidence type="ECO:0000313" key="1">
    <source>
        <dbReference type="EMBL" id="KAA6336795.1"/>
    </source>
</evidence>
<organism evidence="1">
    <name type="scientific">termite gut metagenome</name>
    <dbReference type="NCBI Taxonomy" id="433724"/>
    <lineage>
        <taxon>unclassified sequences</taxon>
        <taxon>metagenomes</taxon>
        <taxon>organismal metagenomes</taxon>
    </lineage>
</organism>
<comment type="caution">
    <text evidence="1">The sequence shown here is derived from an EMBL/GenBank/DDBJ whole genome shotgun (WGS) entry which is preliminary data.</text>
</comment>
<name>A0A5J4RU07_9ZZZZ</name>
<dbReference type="EMBL" id="SNRY01000760">
    <property type="protein sequence ID" value="KAA6336795.1"/>
    <property type="molecule type" value="Genomic_DNA"/>
</dbReference>
<proteinExistence type="predicted"/>
<reference evidence="1" key="1">
    <citation type="submission" date="2019-03" db="EMBL/GenBank/DDBJ databases">
        <title>Single cell metagenomics reveals metabolic interactions within the superorganism composed of flagellate Streblomastix strix and complex community of Bacteroidetes bacteria on its surface.</title>
        <authorList>
            <person name="Treitli S.C."/>
            <person name="Kolisko M."/>
            <person name="Husnik F."/>
            <person name="Keeling P."/>
            <person name="Hampl V."/>
        </authorList>
    </citation>
    <scope>NUCLEOTIDE SEQUENCE</scope>
    <source>
        <strain evidence="1">STM</strain>
    </source>
</reference>
<sequence>MPTVNERKCKMKLELQLSEIEDFIKKSYKHSIKIRCVGYNEIKVSYCINVKITIKEVHKYSVLLNYTLNWAANLLLKEYIRKKKPNENIFLWNTSKKEICINFSHVDALKKLFKIVHISTFEIRNTGAFLELVN</sequence>
<gene>
    <name evidence="1" type="ORF">EZS27_015072</name>
</gene>
<protein>
    <submittedName>
        <fullName evidence="1">Uncharacterized protein</fullName>
    </submittedName>
</protein>
<accession>A0A5J4RU07</accession>